<comment type="caution">
    <text evidence="2">The sequence shown here is derived from an EMBL/GenBank/DDBJ whole genome shotgun (WGS) entry which is preliminary data.</text>
</comment>
<evidence type="ECO:0008006" key="4">
    <source>
        <dbReference type="Google" id="ProtNLM"/>
    </source>
</evidence>
<proteinExistence type="predicted"/>
<reference evidence="3" key="1">
    <citation type="submission" date="2023-07" db="EMBL/GenBank/DDBJ databases">
        <title>30 novel species of actinomycetes from the DSMZ collection.</title>
        <authorList>
            <person name="Nouioui I."/>
        </authorList>
    </citation>
    <scope>NUCLEOTIDE SEQUENCE [LARGE SCALE GENOMIC DNA]</scope>
    <source>
        <strain evidence="3">DSM 44743</strain>
    </source>
</reference>
<dbReference type="Proteomes" id="UP001183390">
    <property type="component" value="Unassembled WGS sequence"/>
</dbReference>
<protein>
    <recommendedName>
        <fullName evidence="4">SUKH-4 immunity protein of toxin-antitoxin system</fullName>
    </recommendedName>
</protein>
<dbReference type="RefSeq" id="WP_311510649.1">
    <property type="nucleotide sequence ID" value="NZ_JAVREP010000002.1"/>
</dbReference>
<gene>
    <name evidence="2" type="ORF">RM479_05690</name>
</gene>
<sequence length="174" mass="19004">MDDEDVLARIREDGALRAALDLVGDFDVERVDPIEELELPDGERPVPIAGCASGGTYFLCGPAGTRRPVLYADSEGRATLAAADLAEALTLFTALASWRDALDGHPLDELEEEVRADHPDLDVVRERVRTALGLSALTPEEARERLRNAARRTVPDFLPRPTGHEGHYEPMHSG</sequence>
<dbReference type="EMBL" id="JAVREP010000002">
    <property type="protein sequence ID" value="MDT0327900.1"/>
    <property type="molecule type" value="Genomic_DNA"/>
</dbReference>
<evidence type="ECO:0000313" key="3">
    <source>
        <dbReference type="Proteomes" id="UP001183390"/>
    </source>
</evidence>
<keyword evidence="3" id="KW-1185">Reference proteome</keyword>
<feature type="region of interest" description="Disordered" evidence="1">
    <location>
        <begin position="155"/>
        <end position="174"/>
    </location>
</feature>
<feature type="compositionally biased region" description="Basic and acidic residues" evidence="1">
    <location>
        <begin position="162"/>
        <end position="174"/>
    </location>
</feature>
<name>A0ABU2M5H7_9ACTN</name>
<evidence type="ECO:0000256" key="1">
    <source>
        <dbReference type="SAM" id="MobiDB-lite"/>
    </source>
</evidence>
<organism evidence="2 3">
    <name type="scientific">Nocardiopsis lambiniae</name>
    <dbReference type="NCBI Taxonomy" id="3075539"/>
    <lineage>
        <taxon>Bacteria</taxon>
        <taxon>Bacillati</taxon>
        <taxon>Actinomycetota</taxon>
        <taxon>Actinomycetes</taxon>
        <taxon>Streptosporangiales</taxon>
        <taxon>Nocardiopsidaceae</taxon>
        <taxon>Nocardiopsis</taxon>
    </lineage>
</organism>
<accession>A0ABU2M5H7</accession>
<evidence type="ECO:0000313" key="2">
    <source>
        <dbReference type="EMBL" id="MDT0327900.1"/>
    </source>
</evidence>